<evidence type="ECO:0000313" key="1">
    <source>
        <dbReference type="EMBL" id="EZQ03207.1"/>
    </source>
</evidence>
<comment type="caution">
    <text evidence="1">The sequence shown here is derived from an EMBL/GenBank/DDBJ whole genome shotgun (WGS) entry which is preliminary data.</text>
</comment>
<gene>
    <name evidence="1" type="ORF">CM19_10300</name>
</gene>
<dbReference type="Proteomes" id="UP000024332">
    <property type="component" value="Unassembled WGS sequence"/>
</dbReference>
<sequence>MFKVIFKVMGNPATNSLASLKRADFIPLIRRSNGQIEYYIALYRGSNLPELKEAITDLAFLLSKEGKKGDKDFATIYAVEDKYIGKGLGGFLGAGIGYQIGGFAGLLLGFVGGILAGELADIIAGEKLVGVVEWPILSYY</sequence>
<dbReference type="EMBL" id="JFZT01000048">
    <property type="protein sequence ID" value="EZQ03207.1"/>
    <property type="molecule type" value="Genomic_DNA"/>
</dbReference>
<reference evidence="1 2" key="1">
    <citation type="submission" date="2014-03" db="EMBL/GenBank/DDBJ databases">
        <title>Draft genome sequence of the novel thermoacidophilic archaea Acidianus copahuensis ALE1 strain, isolated from Copahue volcanic area in Neuquen Argentina.</title>
        <authorList>
            <person name="Urbieta M.S."/>
            <person name="Rascovan N."/>
            <person name="Castro C."/>
            <person name="Revale S."/>
            <person name="Giaveno M.A."/>
            <person name="Vazquez M.P."/>
            <person name="Donati E.R."/>
        </authorList>
    </citation>
    <scope>NUCLEOTIDE SEQUENCE [LARGE SCALE GENOMIC DNA]</scope>
    <source>
        <strain evidence="1 2">ALE1</strain>
    </source>
</reference>
<dbReference type="OrthoDB" id="43309at2157"/>
<organism evidence="1 2">
    <name type="scientific">Candidatus Acidianus copahuensis</name>
    <dbReference type="NCBI Taxonomy" id="1160895"/>
    <lineage>
        <taxon>Archaea</taxon>
        <taxon>Thermoproteota</taxon>
        <taxon>Thermoprotei</taxon>
        <taxon>Sulfolobales</taxon>
        <taxon>Sulfolobaceae</taxon>
        <taxon>Acidianus</taxon>
    </lineage>
</organism>
<protein>
    <submittedName>
        <fullName evidence="1">Uncharacterized protein</fullName>
    </submittedName>
</protein>
<proteinExistence type="predicted"/>
<evidence type="ECO:0000313" key="2">
    <source>
        <dbReference type="Proteomes" id="UP000024332"/>
    </source>
</evidence>
<accession>A0A031LLW6</accession>
<name>A0A031LLW6_9CREN</name>
<dbReference type="STRING" id="1160895.CM19_10300"/>
<dbReference type="RefSeq" id="WP_048100248.1">
    <property type="nucleotide sequence ID" value="NZ_JFZT01000048.1"/>
</dbReference>
<keyword evidence="2" id="KW-1185">Reference proteome</keyword>
<dbReference type="AlphaFoldDB" id="A0A031LLW6"/>